<evidence type="ECO:0000313" key="1">
    <source>
        <dbReference type="EMBL" id="CAH1780947.1"/>
    </source>
</evidence>
<keyword evidence="2" id="KW-1185">Reference proteome</keyword>
<dbReference type="Pfam" id="PF02995">
    <property type="entry name" value="DUF229"/>
    <property type="match status" value="1"/>
</dbReference>
<dbReference type="OrthoDB" id="413313at2759"/>
<accession>A0A8J1Y0L4</accession>
<dbReference type="InterPro" id="IPR017850">
    <property type="entry name" value="Alkaline_phosphatase_core_sf"/>
</dbReference>
<dbReference type="CDD" id="cd16021">
    <property type="entry name" value="ALP_like"/>
    <property type="match status" value="1"/>
</dbReference>
<protein>
    <submittedName>
        <fullName evidence="1">Uncharacterized protein</fullName>
    </submittedName>
</protein>
<dbReference type="EMBL" id="CAIIXF020000004">
    <property type="protein sequence ID" value="CAH1780947.1"/>
    <property type="molecule type" value="Genomic_DNA"/>
</dbReference>
<comment type="caution">
    <text evidence="1">The sequence shown here is derived from an EMBL/GenBank/DDBJ whole genome shotgun (WGS) entry which is preliminary data.</text>
</comment>
<dbReference type="Gene3D" id="3.40.720.10">
    <property type="entry name" value="Alkaline Phosphatase, subunit A"/>
    <property type="match status" value="1"/>
</dbReference>
<dbReference type="GO" id="GO:0005615">
    <property type="term" value="C:extracellular space"/>
    <property type="evidence" value="ECO:0007669"/>
    <property type="project" value="TreeGrafter"/>
</dbReference>
<reference evidence="1" key="1">
    <citation type="submission" date="2022-03" db="EMBL/GenBank/DDBJ databases">
        <authorList>
            <person name="Martin C."/>
        </authorList>
    </citation>
    <scope>NUCLEOTIDE SEQUENCE</scope>
</reference>
<gene>
    <name evidence="1" type="ORF">OFUS_LOCUS7580</name>
</gene>
<dbReference type="AlphaFoldDB" id="A0A8J1Y0L4"/>
<sequence length="651" mass="75627">MLAMCLRGLLRQRRRTIFIAATFMITVSGYFLLFKPSMRNTQMHRRVLSQGRPAFLENKSKVEVNQTCVHPQMDPFDPSIYQFYHKESPLQCASEPNWISVLNGTVLFEDSAIKKHGQLTCSLWPMIRDDDFNTVYGAPIMKIKSGYKLKSDFFKIDCNAKDGEKYVNLHSGISFNANLHRRIKRMKQPENKHPKLDVLMFGFDSVSRMSWIRNLPKSYKYFTEVLNGVVLEGYNIVGDGTPQALLPILTGKTEPELPEARRGKPGAKTVDGHPWIWKQYREKGYVTQWGEDGGFIGTFQYRMLGFIDPPVDHFYRPFELLVGKHGTPSFCLGSLPRHKNMLNWISGMYTMYKDNPKFMFMFHSEFSHEAMNALQKADDDLYTWLKHIHKNGYLDNALLILMSDHGARFQDIRKSIQGKLEERMPYFGLRFPEWFEKRYPNEIKNLQINRHRLTTPFDIHETFEQLLDMSKNKEFTTSNRGISLFQEIPKARSCQDADIEPHWCACLNWVTASNEDPDVVKVAGYLVNKINKITEQQRSECDELHLHHIVNAVMLKPNDKVLKFKKSADYDGRIPDLSDDLTSTHILYQVTIVTMPGGGQFESTIMHSKEDDSFKLNERDISRINKYGNAPHCVMTRLPHLRPYCYCKIQK</sequence>
<proteinExistence type="predicted"/>
<evidence type="ECO:0000313" key="2">
    <source>
        <dbReference type="Proteomes" id="UP000749559"/>
    </source>
</evidence>
<dbReference type="InterPro" id="IPR004245">
    <property type="entry name" value="DUF229"/>
</dbReference>
<dbReference type="Proteomes" id="UP000749559">
    <property type="component" value="Unassembled WGS sequence"/>
</dbReference>
<dbReference type="PANTHER" id="PTHR10974:SF73">
    <property type="entry name" value="FI21235P1"/>
    <property type="match status" value="1"/>
</dbReference>
<organism evidence="1 2">
    <name type="scientific">Owenia fusiformis</name>
    <name type="common">Polychaete worm</name>
    <dbReference type="NCBI Taxonomy" id="6347"/>
    <lineage>
        <taxon>Eukaryota</taxon>
        <taxon>Metazoa</taxon>
        <taxon>Spiralia</taxon>
        <taxon>Lophotrochozoa</taxon>
        <taxon>Annelida</taxon>
        <taxon>Polychaeta</taxon>
        <taxon>Sedentaria</taxon>
        <taxon>Canalipalpata</taxon>
        <taxon>Sabellida</taxon>
        <taxon>Oweniida</taxon>
        <taxon>Oweniidae</taxon>
        <taxon>Owenia</taxon>
    </lineage>
</organism>
<dbReference type="FunFam" id="3.40.720.10:FF:000017">
    <property type="entry name" value="Predicted protein"/>
    <property type="match status" value="1"/>
</dbReference>
<name>A0A8J1Y0L4_OWEFU</name>
<dbReference type="PANTHER" id="PTHR10974">
    <property type="entry name" value="FI08016P-RELATED"/>
    <property type="match status" value="1"/>
</dbReference>
<dbReference type="SUPFAM" id="SSF53649">
    <property type="entry name" value="Alkaline phosphatase-like"/>
    <property type="match status" value="1"/>
</dbReference>